<reference evidence="1 2" key="1">
    <citation type="submission" date="2020-04" db="EMBL/GenBank/DDBJ databases">
        <authorList>
            <person name="De Canck E."/>
        </authorList>
    </citation>
    <scope>NUCLEOTIDE SEQUENCE [LARGE SCALE GENOMIC DNA]</scope>
    <source>
        <strain evidence="1 2">LMG 24238</strain>
    </source>
</reference>
<proteinExistence type="predicted"/>
<keyword evidence="2" id="KW-1185">Reference proteome</keyword>
<name>A0A6J5CCA3_9BURK</name>
<dbReference type="EMBL" id="CADIKC010000010">
    <property type="protein sequence ID" value="CAB3733072.1"/>
    <property type="molecule type" value="Genomic_DNA"/>
</dbReference>
<protein>
    <submittedName>
        <fullName evidence="1">Uncharacterized protein</fullName>
    </submittedName>
</protein>
<sequence>MFLDTTDFPLVRLCTEYNEPDWESQFDALFARAQRFVLFSVGAPADEQDAPQGERKQHALWLKRNRPALAQWCAGAVIVHTSHTLAVASRVMAPAMAKAFGFPIRIIENEADVSAEVARLLGQK</sequence>
<dbReference type="AlphaFoldDB" id="A0A6J5CCA3"/>
<evidence type="ECO:0000313" key="1">
    <source>
        <dbReference type="EMBL" id="CAB3733072.1"/>
    </source>
</evidence>
<accession>A0A6J5CCA3</accession>
<dbReference type="Proteomes" id="UP000494255">
    <property type="component" value="Unassembled WGS sequence"/>
</dbReference>
<dbReference type="GeneID" id="97044495"/>
<organism evidence="1 2">
    <name type="scientific">Paraburkholderia sediminicola</name>
    <dbReference type="NCBI Taxonomy" id="458836"/>
    <lineage>
        <taxon>Bacteria</taxon>
        <taxon>Pseudomonadati</taxon>
        <taxon>Pseudomonadota</taxon>
        <taxon>Betaproteobacteria</taxon>
        <taxon>Burkholderiales</taxon>
        <taxon>Burkholderiaceae</taxon>
        <taxon>Paraburkholderia</taxon>
    </lineage>
</organism>
<gene>
    <name evidence="1" type="ORF">LMG24238_05912</name>
</gene>
<evidence type="ECO:0000313" key="2">
    <source>
        <dbReference type="Proteomes" id="UP000494255"/>
    </source>
</evidence>
<dbReference type="RefSeq" id="WP_175053596.1">
    <property type="nucleotide sequence ID" value="NZ_CADIKC010000010.1"/>
</dbReference>